<feature type="transmembrane region" description="Helical" evidence="6">
    <location>
        <begin position="311"/>
        <end position="330"/>
    </location>
</feature>
<evidence type="ECO:0000256" key="6">
    <source>
        <dbReference type="SAM" id="Phobius"/>
    </source>
</evidence>
<dbReference type="InterPro" id="IPR020846">
    <property type="entry name" value="MFS_dom"/>
</dbReference>
<evidence type="ECO:0000256" key="3">
    <source>
        <dbReference type="ARBA" id="ARBA00022692"/>
    </source>
</evidence>
<evidence type="ECO:0000259" key="7">
    <source>
        <dbReference type="PROSITE" id="PS50850"/>
    </source>
</evidence>
<keyword evidence="4 6" id="KW-1133">Transmembrane helix</keyword>
<dbReference type="Gene3D" id="1.20.1250.20">
    <property type="entry name" value="MFS general substrate transporter like domains"/>
    <property type="match status" value="1"/>
</dbReference>
<comment type="caution">
    <text evidence="8">The sequence shown here is derived from an EMBL/GenBank/DDBJ whole genome shotgun (WGS) entry which is preliminary data.</text>
</comment>
<dbReference type="PROSITE" id="PS50850">
    <property type="entry name" value="MFS"/>
    <property type="match status" value="1"/>
</dbReference>
<feature type="transmembrane region" description="Helical" evidence="6">
    <location>
        <begin position="74"/>
        <end position="93"/>
    </location>
</feature>
<feature type="transmembrane region" description="Helical" evidence="6">
    <location>
        <begin position="105"/>
        <end position="125"/>
    </location>
</feature>
<dbReference type="SUPFAM" id="SSF103473">
    <property type="entry name" value="MFS general substrate transporter"/>
    <property type="match status" value="1"/>
</dbReference>
<keyword evidence="2" id="KW-0813">Transport</keyword>
<protein>
    <submittedName>
        <fullName evidence="8">MFS transporter</fullName>
    </submittedName>
</protein>
<dbReference type="InterPro" id="IPR036259">
    <property type="entry name" value="MFS_trans_sf"/>
</dbReference>
<feature type="transmembrane region" description="Helical" evidence="6">
    <location>
        <begin position="131"/>
        <end position="154"/>
    </location>
</feature>
<evidence type="ECO:0000256" key="2">
    <source>
        <dbReference type="ARBA" id="ARBA00022448"/>
    </source>
</evidence>
<evidence type="ECO:0000313" key="9">
    <source>
        <dbReference type="Proteomes" id="UP000327148"/>
    </source>
</evidence>
<dbReference type="AlphaFoldDB" id="A0A5N1GFU8"/>
<organism evidence="8 9">
    <name type="scientific">Aerococcus sanguinicola</name>
    <dbReference type="NCBI Taxonomy" id="119206"/>
    <lineage>
        <taxon>Bacteria</taxon>
        <taxon>Bacillati</taxon>
        <taxon>Bacillota</taxon>
        <taxon>Bacilli</taxon>
        <taxon>Lactobacillales</taxon>
        <taxon>Aerococcaceae</taxon>
        <taxon>Aerococcus</taxon>
    </lineage>
</organism>
<name>A0A5N1GFU8_9LACT</name>
<evidence type="ECO:0000256" key="5">
    <source>
        <dbReference type="ARBA" id="ARBA00023136"/>
    </source>
</evidence>
<feature type="transmembrane region" description="Helical" evidence="6">
    <location>
        <begin position="336"/>
        <end position="357"/>
    </location>
</feature>
<reference evidence="8 9" key="1">
    <citation type="submission" date="2019-09" db="EMBL/GenBank/DDBJ databases">
        <title>Draft genome sequence assemblies of isolates from the urinary tract.</title>
        <authorList>
            <person name="Mores C.R."/>
            <person name="Putonti C."/>
            <person name="Wolfe A.J."/>
        </authorList>
    </citation>
    <scope>NUCLEOTIDE SEQUENCE [LARGE SCALE GENOMIC DNA]</scope>
    <source>
        <strain evidence="8 9">UMB623</strain>
    </source>
</reference>
<feature type="transmembrane region" description="Helical" evidence="6">
    <location>
        <begin position="166"/>
        <end position="186"/>
    </location>
</feature>
<feature type="transmembrane region" description="Helical" evidence="6">
    <location>
        <begin position="283"/>
        <end position="304"/>
    </location>
</feature>
<feature type="domain" description="Major facilitator superfamily (MFS) profile" evidence="7">
    <location>
        <begin position="36"/>
        <end position="424"/>
    </location>
</feature>
<dbReference type="GO" id="GO:0005886">
    <property type="term" value="C:plasma membrane"/>
    <property type="evidence" value="ECO:0007669"/>
    <property type="project" value="UniProtKB-SubCell"/>
</dbReference>
<dbReference type="InterPro" id="IPR011701">
    <property type="entry name" value="MFS"/>
</dbReference>
<comment type="subcellular location">
    <subcellularLocation>
        <location evidence="1">Cell membrane</location>
        <topology evidence="1">Multi-pass membrane protein</topology>
    </subcellularLocation>
</comment>
<gene>
    <name evidence="8" type="ORF">F6I03_09445</name>
</gene>
<dbReference type="Pfam" id="PF07690">
    <property type="entry name" value="MFS_1"/>
    <property type="match status" value="1"/>
</dbReference>
<evidence type="ECO:0000256" key="1">
    <source>
        <dbReference type="ARBA" id="ARBA00004651"/>
    </source>
</evidence>
<feature type="transmembrane region" description="Helical" evidence="6">
    <location>
        <begin position="192"/>
        <end position="209"/>
    </location>
</feature>
<sequence>MVPRSPSLDRQPQRLVSLFFKEVKLVKRSNTNSQRALIAAILASGTDDLNVMFLAFSMSAIIGQLGINGAQAGLIATITNLGMLAGGLIFGILADRYNRFKVFKWTILLFSLATGLIFFTPNLSYLYLMRFLAGMGVGGEYGVAIAIMASIVPAQKMGRVSSLNGIAGQIGSILSAVLAGFIAPLFGWRGLFLFGLLPLILVLWMVFAIDDQQVFADTQADQQRQAATHKPSIKELFQTAELSRQTLGLMLMTTVQIAGYFGMMNWLPTIMQEATGLSVKDSSTWMIATIVGMCLGMFTFGRLLDARGPRLAYASFLSLSALSVYLFTFARTPLTMVLGGAIVGFFVNGMFAGYGAMITRLYPAHIASIANNVILNVGRAVGGFSSVVIGWLLDVSSVPMVMLFLASLYLISLATMLSLPNLKAENYKHQLQVLAHNH</sequence>
<keyword evidence="3 6" id="KW-0812">Transmembrane</keyword>
<feature type="transmembrane region" description="Helical" evidence="6">
    <location>
        <begin position="37"/>
        <end position="62"/>
    </location>
</feature>
<dbReference type="GO" id="GO:0046943">
    <property type="term" value="F:carboxylic acid transmembrane transporter activity"/>
    <property type="evidence" value="ECO:0007669"/>
    <property type="project" value="TreeGrafter"/>
</dbReference>
<dbReference type="EMBL" id="VYWO01000009">
    <property type="protein sequence ID" value="KAA9299278.1"/>
    <property type="molecule type" value="Genomic_DNA"/>
</dbReference>
<dbReference type="STRING" id="119206.AWM72_04450"/>
<accession>A0A5N1GFU8</accession>
<dbReference type="PANTHER" id="PTHR23508:SF10">
    <property type="entry name" value="CARBOXYLIC ACID TRANSPORTER PROTEIN HOMOLOG"/>
    <property type="match status" value="1"/>
</dbReference>
<dbReference type="OrthoDB" id="9787026at2"/>
<evidence type="ECO:0000256" key="4">
    <source>
        <dbReference type="ARBA" id="ARBA00022989"/>
    </source>
</evidence>
<keyword evidence="5 6" id="KW-0472">Membrane</keyword>
<feature type="transmembrane region" description="Helical" evidence="6">
    <location>
        <begin position="246"/>
        <end position="263"/>
    </location>
</feature>
<dbReference type="Proteomes" id="UP000327148">
    <property type="component" value="Unassembled WGS sequence"/>
</dbReference>
<proteinExistence type="predicted"/>
<dbReference type="PANTHER" id="PTHR23508">
    <property type="entry name" value="CARBOXYLIC ACID TRANSPORTER PROTEIN HOMOLOG"/>
    <property type="match status" value="1"/>
</dbReference>
<evidence type="ECO:0000313" key="8">
    <source>
        <dbReference type="EMBL" id="KAA9299278.1"/>
    </source>
</evidence>
<feature type="transmembrane region" description="Helical" evidence="6">
    <location>
        <begin position="399"/>
        <end position="419"/>
    </location>
</feature>
<feature type="transmembrane region" description="Helical" evidence="6">
    <location>
        <begin position="369"/>
        <end position="393"/>
    </location>
</feature>